<dbReference type="OrthoDB" id="2656488at2"/>
<feature type="region of interest" description="Disordered" evidence="1">
    <location>
        <begin position="278"/>
        <end position="353"/>
    </location>
</feature>
<sequence>MAEPYTIRIYVPAGDPEGVKIVDRFNWTGVGVAFPRILWPEIAARSEFTRAGVYILTGTEEGSADDLPTIYVGQGDGVGERIKAHYAEKVFWEWGYAFVSSNSSLNRAHITWLEYALLERARNAGRCHLNNANAPREPGLTEAEKADTEGFLGELLRILPLLGVRVFEKPVPIASSSTPRAAAVSVSQIDERDTIIVPAQEDGFRDVFLGENCWYAIRISGGMLTRIKHIAAYQTAPVSAITHYAPVRAIEPYGDEGKYRLIFSEPAKPLGPIPFANAPTGCMQGPPRAGPSCSSMRAGRSSTGGRSTSTRDGGTSSAYLESTRLRSSRPPNPGAAARGGRDSARTARRLSAS</sequence>
<name>A0A4P2QA48_SORCE</name>
<evidence type="ECO:0000256" key="1">
    <source>
        <dbReference type="SAM" id="MobiDB-lite"/>
    </source>
</evidence>
<dbReference type="CDD" id="cd10447">
    <property type="entry name" value="GIY-YIG_unchar_2"/>
    <property type="match status" value="1"/>
</dbReference>
<protein>
    <submittedName>
        <fullName evidence="2">Excinuclease ABC subunit C</fullName>
    </submittedName>
</protein>
<dbReference type="Proteomes" id="UP000295781">
    <property type="component" value="Chromosome"/>
</dbReference>
<evidence type="ECO:0000313" key="2">
    <source>
        <dbReference type="EMBL" id="AUX26136.1"/>
    </source>
</evidence>
<reference evidence="2 3" key="1">
    <citation type="submission" date="2015-09" db="EMBL/GenBank/DDBJ databases">
        <title>Sorangium comparison.</title>
        <authorList>
            <person name="Zaburannyi N."/>
            <person name="Bunk B."/>
            <person name="Overmann J."/>
            <person name="Mueller R."/>
        </authorList>
    </citation>
    <scope>NUCLEOTIDE SEQUENCE [LARGE SCALE GENOMIC DNA]</scope>
    <source>
        <strain evidence="2 3">So ceGT47</strain>
    </source>
</reference>
<proteinExistence type="predicted"/>
<dbReference type="RefSeq" id="WP_129353545.1">
    <property type="nucleotide sequence ID" value="NZ_CP012670.1"/>
</dbReference>
<gene>
    <name evidence="2" type="primary">uvrC</name>
    <name evidence="2" type="ORF">SOCEGT47_066970</name>
</gene>
<dbReference type="AlphaFoldDB" id="A0A4P2QA48"/>
<accession>A0A4P2QA48</accession>
<feature type="compositionally biased region" description="Low complexity" evidence="1">
    <location>
        <begin position="294"/>
        <end position="317"/>
    </location>
</feature>
<dbReference type="EMBL" id="CP012670">
    <property type="protein sequence ID" value="AUX26136.1"/>
    <property type="molecule type" value="Genomic_DNA"/>
</dbReference>
<evidence type="ECO:0000313" key="3">
    <source>
        <dbReference type="Proteomes" id="UP000295781"/>
    </source>
</evidence>
<organism evidence="2 3">
    <name type="scientific">Sorangium cellulosum</name>
    <name type="common">Polyangium cellulosum</name>
    <dbReference type="NCBI Taxonomy" id="56"/>
    <lineage>
        <taxon>Bacteria</taxon>
        <taxon>Pseudomonadati</taxon>
        <taxon>Myxococcota</taxon>
        <taxon>Polyangia</taxon>
        <taxon>Polyangiales</taxon>
        <taxon>Polyangiaceae</taxon>
        <taxon>Sorangium</taxon>
    </lineage>
</organism>